<dbReference type="SMART" id="SM00387">
    <property type="entry name" value="HATPase_c"/>
    <property type="match status" value="1"/>
</dbReference>
<dbReference type="SUPFAM" id="SSF47384">
    <property type="entry name" value="Homodimeric domain of signal transducing histidine kinase"/>
    <property type="match status" value="1"/>
</dbReference>
<dbReference type="OrthoDB" id="9773956at2"/>
<dbReference type="Gene3D" id="3.30.565.10">
    <property type="entry name" value="Histidine kinase-like ATPase, C-terminal domain"/>
    <property type="match status" value="1"/>
</dbReference>
<reference evidence="11 12" key="1">
    <citation type="submission" date="2018-06" db="EMBL/GenBank/DDBJ databases">
        <title>Paenibacillus imtechensis sp. nov.</title>
        <authorList>
            <person name="Pinnaka A.K."/>
            <person name="Singh H."/>
            <person name="Kaur M."/>
        </authorList>
    </citation>
    <scope>NUCLEOTIDE SEQUENCE [LARGE SCALE GENOMIC DNA]</scope>
    <source>
        <strain evidence="11 12">SMB1</strain>
    </source>
</reference>
<dbReference type="InterPro" id="IPR003661">
    <property type="entry name" value="HisK_dim/P_dom"/>
</dbReference>
<accession>A0A2W1L487</accession>
<evidence type="ECO:0000313" key="12">
    <source>
        <dbReference type="Proteomes" id="UP000249522"/>
    </source>
</evidence>
<evidence type="ECO:0000259" key="10">
    <source>
        <dbReference type="PROSITE" id="PS50109"/>
    </source>
</evidence>
<dbReference type="InterPro" id="IPR005467">
    <property type="entry name" value="His_kinase_dom"/>
</dbReference>
<dbReference type="GO" id="GO:0005524">
    <property type="term" value="F:ATP binding"/>
    <property type="evidence" value="ECO:0007669"/>
    <property type="project" value="UniProtKB-KW"/>
</dbReference>
<dbReference type="Proteomes" id="UP000249522">
    <property type="component" value="Unassembled WGS sequence"/>
</dbReference>
<evidence type="ECO:0000256" key="4">
    <source>
        <dbReference type="ARBA" id="ARBA00022679"/>
    </source>
</evidence>
<evidence type="ECO:0000313" key="11">
    <source>
        <dbReference type="EMBL" id="PZD92990.1"/>
    </source>
</evidence>
<keyword evidence="12" id="KW-1185">Reference proteome</keyword>
<dbReference type="Pfam" id="PF00512">
    <property type="entry name" value="HisKA"/>
    <property type="match status" value="1"/>
</dbReference>
<keyword evidence="4" id="KW-0808">Transferase</keyword>
<dbReference type="GO" id="GO:0000155">
    <property type="term" value="F:phosphorelay sensor kinase activity"/>
    <property type="evidence" value="ECO:0007669"/>
    <property type="project" value="InterPro"/>
</dbReference>
<dbReference type="InterPro" id="IPR036890">
    <property type="entry name" value="HATPase_C_sf"/>
</dbReference>
<organism evidence="11 12">
    <name type="scientific">Paenibacillus sambharensis</name>
    <dbReference type="NCBI Taxonomy" id="1803190"/>
    <lineage>
        <taxon>Bacteria</taxon>
        <taxon>Bacillati</taxon>
        <taxon>Bacillota</taxon>
        <taxon>Bacilli</taxon>
        <taxon>Bacillales</taxon>
        <taxon>Paenibacillaceae</taxon>
        <taxon>Paenibacillus</taxon>
    </lineage>
</organism>
<evidence type="ECO:0000256" key="3">
    <source>
        <dbReference type="ARBA" id="ARBA00022553"/>
    </source>
</evidence>
<dbReference type="Gene3D" id="1.10.287.130">
    <property type="match status" value="1"/>
</dbReference>
<gene>
    <name evidence="11" type="ORF">DNH61_25590</name>
</gene>
<keyword evidence="9" id="KW-1133">Transmembrane helix</keyword>
<evidence type="ECO:0000256" key="8">
    <source>
        <dbReference type="ARBA" id="ARBA00023012"/>
    </source>
</evidence>
<evidence type="ECO:0000256" key="6">
    <source>
        <dbReference type="ARBA" id="ARBA00022777"/>
    </source>
</evidence>
<dbReference type="InterPro" id="IPR004358">
    <property type="entry name" value="Sig_transdc_His_kin-like_C"/>
</dbReference>
<evidence type="ECO:0000256" key="1">
    <source>
        <dbReference type="ARBA" id="ARBA00000085"/>
    </source>
</evidence>
<name>A0A2W1L487_9BACL</name>
<dbReference type="EMBL" id="QKRB01000062">
    <property type="protein sequence ID" value="PZD92990.1"/>
    <property type="molecule type" value="Genomic_DNA"/>
</dbReference>
<comment type="caution">
    <text evidence="11">The sequence shown here is derived from an EMBL/GenBank/DDBJ whole genome shotgun (WGS) entry which is preliminary data.</text>
</comment>
<dbReference type="EC" id="2.7.13.3" evidence="2"/>
<dbReference type="CDD" id="cd00082">
    <property type="entry name" value="HisKA"/>
    <property type="match status" value="1"/>
</dbReference>
<dbReference type="SUPFAM" id="SSF55874">
    <property type="entry name" value="ATPase domain of HSP90 chaperone/DNA topoisomerase II/histidine kinase"/>
    <property type="match status" value="1"/>
</dbReference>
<keyword evidence="6 11" id="KW-0418">Kinase</keyword>
<sequence length="371" mass="41035">MGTITASYPDADRLIVQQLQHPEEGHVESGKVILAKYGLDASDLLANGSDLIQKSFRLNLALYAALAILACCGFTAVILFTQQRHYNKLQQITAYAEKVAEGDDSLDIRDNDEGDLSILKNEIYKITTMLREQSELSEQDKLSLAASIADISHQLRTPMTSLFVLNDLLQEGPGEEKAAEFLSRMRGQLKRMDWLVTSLLKLSKLDAGTAAMKQEPYELRVLVNKALDSLSIPLEIKMIEAVIEQRSEGRAGNTPIMLTGDFNWTLEALINILKNAVEHTPEHGQIRVAMLDNPIYTRLEVTDTGEGIDREDLPYIFNRFYKGKNAGDDSVGIGLAMAHAIVRTQGGDIAVKSELGEGTTFTITFFKSEGK</sequence>
<comment type="catalytic activity">
    <reaction evidence="1">
        <text>ATP + protein L-histidine = ADP + protein N-phospho-L-histidine.</text>
        <dbReference type="EC" id="2.7.13.3"/>
    </reaction>
</comment>
<keyword evidence="3" id="KW-0597">Phosphoprotein</keyword>
<evidence type="ECO:0000256" key="2">
    <source>
        <dbReference type="ARBA" id="ARBA00012438"/>
    </source>
</evidence>
<evidence type="ECO:0000256" key="5">
    <source>
        <dbReference type="ARBA" id="ARBA00022741"/>
    </source>
</evidence>
<feature type="domain" description="Histidine kinase" evidence="10">
    <location>
        <begin position="150"/>
        <end position="369"/>
    </location>
</feature>
<dbReference type="InterPro" id="IPR003594">
    <property type="entry name" value="HATPase_dom"/>
</dbReference>
<dbReference type="PANTHER" id="PTHR43711">
    <property type="entry name" value="TWO-COMPONENT HISTIDINE KINASE"/>
    <property type="match status" value="1"/>
</dbReference>
<dbReference type="InterPro" id="IPR036097">
    <property type="entry name" value="HisK_dim/P_sf"/>
</dbReference>
<dbReference type="SMART" id="SM00388">
    <property type="entry name" value="HisKA"/>
    <property type="match status" value="1"/>
</dbReference>
<dbReference type="AlphaFoldDB" id="A0A2W1L487"/>
<proteinExistence type="predicted"/>
<feature type="transmembrane region" description="Helical" evidence="9">
    <location>
        <begin position="60"/>
        <end position="80"/>
    </location>
</feature>
<dbReference type="InterPro" id="IPR050736">
    <property type="entry name" value="Sensor_HK_Regulatory"/>
</dbReference>
<dbReference type="PRINTS" id="PR00344">
    <property type="entry name" value="BCTRLSENSOR"/>
</dbReference>
<evidence type="ECO:0000256" key="7">
    <source>
        <dbReference type="ARBA" id="ARBA00022840"/>
    </source>
</evidence>
<dbReference type="PANTHER" id="PTHR43711:SF26">
    <property type="entry name" value="SENSOR HISTIDINE KINASE RCSC"/>
    <property type="match status" value="1"/>
</dbReference>
<keyword evidence="7" id="KW-0067">ATP-binding</keyword>
<evidence type="ECO:0000256" key="9">
    <source>
        <dbReference type="SAM" id="Phobius"/>
    </source>
</evidence>
<protein>
    <recommendedName>
        <fullName evidence="2">histidine kinase</fullName>
        <ecNumber evidence="2">2.7.13.3</ecNumber>
    </recommendedName>
</protein>
<keyword evidence="9" id="KW-0472">Membrane</keyword>
<dbReference type="PROSITE" id="PS50109">
    <property type="entry name" value="HIS_KIN"/>
    <property type="match status" value="1"/>
</dbReference>
<keyword evidence="9" id="KW-0812">Transmembrane</keyword>
<keyword evidence="5" id="KW-0547">Nucleotide-binding</keyword>
<dbReference type="Pfam" id="PF02518">
    <property type="entry name" value="HATPase_c"/>
    <property type="match status" value="1"/>
</dbReference>
<keyword evidence="8" id="KW-0902">Two-component regulatory system</keyword>